<dbReference type="EMBL" id="JAUCMV010000004">
    <property type="protein sequence ID" value="KAK0406288.1"/>
    <property type="molecule type" value="Genomic_DNA"/>
</dbReference>
<dbReference type="Proteomes" id="UP001175271">
    <property type="component" value="Unassembled WGS sequence"/>
</dbReference>
<dbReference type="Pfam" id="PF17175">
    <property type="entry name" value="MOLO1"/>
    <property type="match status" value="1"/>
</dbReference>
<evidence type="ECO:0000313" key="3">
    <source>
        <dbReference type="Proteomes" id="UP001175271"/>
    </source>
</evidence>
<organism evidence="2 3">
    <name type="scientific">Steinernema hermaphroditum</name>
    <dbReference type="NCBI Taxonomy" id="289476"/>
    <lineage>
        <taxon>Eukaryota</taxon>
        <taxon>Metazoa</taxon>
        <taxon>Ecdysozoa</taxon>
        <taxon>Nematoda</taxon>
        <taxon>Chromadorea</taxon>
        <taxon>Rhabditida</taxon>
        <taxon>Tylenchina</taxon>
        <taxon>Panagrolaimomorpha</taxon>
        <taxon>Strongyloidoidea</taxon>
        <taxon>Steinernematidae</taxon>
        <taxon>Steinernema</taxon>
    </lineage>
</organism>
<accession>A0AA39HK75</accession>
<gene>
    <name evidence="2" type="ORF">QR680_018481</name>
</gene>
<evidence type="ECO:0008006" key="4">
    <source>
        <dbReference type="Google" id="ProtNLM"/>
    </source>
</evidence>
<dbReference type="PANTHER" id="PTHR33748:SF6">
    <property type="entry name" value="TPM_PHOSPHATASE DOMAIN-CONTAINING PROTEIN"/>
    <property type="match status" value="1"/>
</dbReference>
<dbReference type="Gene3D" id="3.10.310.50">
    <property type="match status" value="1"/>
</dbReference>
<feature type="region of interest" description="Disordered" evidence="1">
    <location>
        <begin position="198"/>
        <end position="226"/>
    </location>
</feature>
<dbReference type="InterPro" id="IPR033438">
    <property type="entry name" value="MOLO1"/>
</dbReference>
<sequence length="226" mass="25611">MRVGRDSKPLVSRERSFHNADCTQEWTVDKFPNPMKASGYKECKMQGISNVCDPDEVFTESERYRLNNELNRMTRRTEKADGTFCDKRGFEPVLIVMQQGTQQFANDLNVKWNLDGQCRKAVIFLFSADERKLFYSAEDGTGFSDADFTAVVSGQQTNIGEGKYTSGLVNIFKQIGGARNIQEGSTDEEKNYKELKGASMHRKEHPEKHPKVAHSPILLEPPISYG</sequence>
<reference evidence="2" key="1">
    <citation type="submission" date="2023-06" db="EMBL/GenBank/DDBJ databases">
        <title>Genomic analysis of the entomopathogenic nematode Steinernema hermaphroditum.</title>
        <authorList>
            <person name="Schwarz E.M."/>
            <person name="Heppert J.K."/>
            <person name="Baniya A."/>
            <person name="Schwartz H.T."/>
            <person name="Tan C.-H."/>
            <person name="Antoshechkin I."/>
            <person name="Sternberg P.W."/>
            <person name="Goodrich-Blair H."/>
            <person name="Dillman A.R."/>
        </authorList>
    </citation>
    <scope>NUCLEOTIDE SEQUENCE</scope>
    <source>
        <strain evidence="2">PS9179</strain>
        <tissue evidence="2">Whole animal</tissue>
    </source>
</reference>
<keyword evidence="3" id="KW-1185">Reference proteome</keyword>
<comment type="caution">
    <text evidence="2">The sequence shown here is derived from an EMBL/GenBank/DDBJ whole genome shotgun (WGS) entry which is preliminary data.</text>
</comment>
<evidence type="ECO:0000256" key="1">
    <source>
        <dbReference type="SAM" id="MobiDB-lite"/>
    </source>
</evidence>
<evidence type="ECO:0000313" key="2">
    <source>
        <dbReference type="EMBL" id="KAK0406288.1"/>
    </source>
</evidence>
<name>A0AA39HK75_9BILA</name>
<protein>
    <recommendedName>
        <fullName evidence="4">TPM domain-containing protein</fullName>
    </recommendedName>
</protein>
<dbReference type="PANTHER" id="PTHR33748">
    <property type="entry name" value="PROTEIN CBG04600"/>
    <property type="match status" value="1"/>
</dbReference>
<proteinExistence type="predicted"/>
<dbReference type="AlphaFoldDB" id="A0AA39HK75"/>
<dbReference type="GO" id="GO:0005892">
    <property type="term" value="C:acetylcholine-gated channel complex"/>
    <property type="evidence" value="ECO:0007669"/>
    <property type="project" value="InterPro"/>
</dbReference>